<protein>
    <submittedName>
        <fullName evidence="1">Uncharacterized protein</fullName>
    </submittedName>
</protein>
<accession>A0A5M4BD78</accession>
<evidence type="ECO:0000313" key="1">
    <source>
        <dbReference type="EMBL" id="GET47046.1"/>
    </source>
</evidence>
<reference evidence="2" key="1">
    <citation type="journal article" date="2020" name="Int. J. Syst. Evol. Microbiol.">
        <title>Capnocytophaga felis sp. nov. isolated from the feline oral cavity.</title>
        <authorList>
            <person name="Suzuki M."/>
            <person name="Umeda K."/>
            <person name="Kimura M."/>
            <person name="Imaoka K."/>
            <person name="Morikawa S."/>
            <person name="Maeda K."/>
        </authorList>
    </citation>
    <scope>NUCLEOTIDE SEQUENCE [LARGE SCALE GENOMIC DNA]</scope>
    <source>
        <strain evidence="2">KC07070</strain>
    </source>
</reference>
<dbReference type="RefSeq" id="WP_155285663.1">
    <property type="nucleotide sequence ID" value="NZ_BLBC01000019.1"/>
</dbReference>
<gene>
    <name evidence="1" type="ORF">RCZ01_23480</name>
</gene>
<comment type="caution">
    <text evidence="1">The sequence shown here is derived from an EMBL/GenBank/DDBJ whole genome shotgun (WGS) entry which is preliminary data.</text>
</comment>
<proteinExistence type="predicted"/>
<dbReference type="EMBL" id="BLBC01000019">
    <property type="protein sequence ID" value="GET47046.1"/>
    <property type="molecule type" value="Genomic_DNA"/>
</dbReference>
<organism evidence="1 2">
    <name type="scientific">Capnocytophaga felis</name>
    <dbReference type="NCBI Taxonomy" id="2267611"/>
    <lineage>
        <taxon>Bacteria</taxon>
        <taxon>Pseudomonadati</taxon>
        <taxon>Bacteroidota</taxon>
        <taxon>Flavobacteriia</taxon>
        <taxon>Flavobacteriales</taxon>
        <taxon>Flavobacteriaceae</taxon>
        <taxon>Capnocytophaga</taxon>
    </lineage>
</organism>
<sequence>MKQSIIFLTTLLLLNCKQGQNEKNNFQQQVGQEIITDNISSIEKDETEVKYPCKEMIAYGFIGAYDKEALIDNQEELVLKLCKNNDNEYALSVESDKDWLNGRKERGKVYDYKKIYTSGRVDTDDGCILETGEELITIFVNGSKHSVWRVKAGKLIEMDKNKEYPCIDFDEGME</sequence>
<dbReference type="AlphaFoldDB" id="A0A5M4BD78"/>
<evidence type="ECO:0000313" key="2">
    <source>
        <dbReference type="Proteomes" id="UP000398217"/>
    </source>
</evidence>
<keyword evidence="2" id="KW-1185">Reference proteome</keyword>
<name>A0A5M4BD78_9FLAO</name>
<dbReference type="Proteomes" id="UP000398217">
    <property type="component" value="Unassembled WGS sequence"/>
</dbReference>